<organism evidence="8 9">
    <name type="scientific">Oceanobacillus limi</name>
    <dbReference type="NCBI Taxonomy" id="930131"/>
    <lineage>
        <taxon>Bacteria</taxon>
        <taxon>Bacillati</taxon>
        <taxon>Bacillota</taxon>
        <taxon>Bacilli</taxon>
        <taxon>Bacillales</taxon>
        <taxon>Bacillaceae</taxon>
        <taxon>Oceanobacillus</taxon>
    </lineage>
</organism>
<accession>A0A1I0CGY8</accession>
<dbReference type="Proteomes" id="UP000198618">
    <property type="component" value="Unassembled WGS sequence"/>
</dbReference>
<dbReference type="EMBL" id="FOHE01000006">
    <property type="protein sequence ID" value="SET18862.1"/>
    <property type="molecule type" value="Genomic_DNA"/>
</dbReference>
<dbReference type="Pfam" id="PF09335">
    <property type="entry name" value="VTT_dom"/>
    <property type="match status" value="1"/>
</dbReference>
<feature type="transmembrane region" description="Helical" evidence="6">
    <location>
        <begin position="5"/>
        <end position="22"/>
    </location>
</feature>
<keyword evidence="5 6" id="KW-0472">Membrane</keyword>
<evidence type="ECO:0000256" key="3">
    <source>
        <dbReference type="ARBA" id="ARBA00022692"/>
    </source>
</evidence>
<dbReference type="InterPro" id="IPR032816">
    <property type="entry name" value="VTT_dom"/>
</dbReference>
<evidence type="ECO:0000256" key="6">
    <source>
        <dbReference type="RuleBase" id="RU366058"/>
    </source>
</evidence>
<evidence type="ECO:0000256" key="4">
    <source>
        <dbReference type="ARBA" id="ARBA00022989"/>
    </source>
</evidence>
<feature type="transmembrane region" description="Helical" evidence="6">
    <location>
        <begin position="115"/>
        <end position="140"/>
    </location>
</feature>
<comment type="subcellular location">
    <subcellularLocation>
        <location evidence="1 6">Cell membrane</location>
        <topology evidence="1 6">Multi-pass membrane protein</topology>
    </subcellularLocation>
</comment>
<dbReference type="PANTHER" id="PTHR12677">
    <property type="entry name" value="GOLGI APPARATUS MEMBRANE PROTEIN TVP38-RELATED"/>
    <property type="match status" value="1"/>
</dbReference>
<feature type="domain" description="VTT" evidence="7">
    <location>
        <begin position="52"/>
        <end position="172"/>
    </location>
</feature>
<feature type="transmembrane region" description="Helical" evidence="6">
    <location>
        <begin position="152"/>
        <end position="170"/>
    </location>
</feature>
<evidence type="ECO:0000256" key="5">
    <source>
        <dbReference type="ARBA" id="ARBA00023136"/>
    </source>
</evidence>
<dbReference type="STRING" id="930131.SAMN05216389_106233"/>
<keyword evidence="2 6" id="KW-1003">Cell membrane</keyword>
<evidence type="ECO:0000313" key="8">
    <source>
        <dbReference type="EMBL" id="SET18862.1"/>
    </source>
</evidence>
<keyword evidence="9" id="KW-1185">Reference proteome</keyword>
<dbReference type="PANTHER" id="PTHR12677:SF59">
    <property type="entry name" value="GOLGI APPARATUS MEMBRANE PROTEIN TVP38-RELATED"/>
    <property type="match status" value="1"/>
</dbReference>
<evidence type="ECO:0000313" key="9">
    <source>
        <dbReference type="Proteomes" id="UP000198618"/>
    </source>
</evidence>
<feature type="transmembrane region" description="Helical" evidence="6">
    <location>
        <begin position="74"/>
        <end position="95"/>
    </location>
</feature>
<name>A0A1I0CGY8_9BACI</name>
<dbReference type="GO" id="GO:0005886">
    <property type="term" value="C:plasma membrane"/>
    <property type="evidence" value="ECO:0007669"/>
    <property type="project" value="UniProtKB-SubCell"/>
</dbReference>
<keyword evidence="4 6" id="KW-1133">Transmembrane helix</keyword>
<dbReference type="RefSeq" id="WP_244513454.1">
    <property type="nucleotide sequence ID" value="NZ_FOHE01000006.1"/>
</dbReference>
<evidence type="ECO:0000259" key="7">
    <source>
        <dbReference type="Pfam" id="PF09335"/>
    </source>
</evidence>
<evidence type="ECO:0000256" key="2">
    <source>
        <dbReference type="ARBA" id="ARBA00022475"/>
    </source>
</evidence>
<feature type="transmembrane region" description="Helical" evidence="6">
    <location>
        <begin position="42"/>
        <end position="62"/>
    </location>
</feature>
<gene>
    <name evidence="8" type="ORF">SAMN05216389_106233</name>
</gene>
<proteinExistence type="inferred from homology"/>
<evidence type="ECO:0000256" key="1">
    <source>
        <dbReference type="ARBA" id="ARBA00004651"/>
    </source>
</evidence>
<reference evidence="8 9" key="1">
    <citation type="submission" date="2016-10" db="EMBL/GenBank/DDBJ databases">
        <authorList>
            <person name="de Groot N.N."/>
        </authorList>
    </citation>
    <scope>NUCLEOTIDE SEQUENCE [LARGE SCALE GENOMIC DNA]</scope>
    <source>
        <strain evidence="8 9">IBRC-M 10780</strain>
    </source>
</reference>
<protein>
    <recommendedName>
        <fullName evidence="6">TVP38/TMEM64 family membrane protein</fullName>
    </recommendedName>
</protein>
<dbReference type="InterPro" id="IPR015414">
    <property type="entry name" value="TMEM64"/>
</dbReference>
<comment type="similarity">
    <text evidence="6">Belongs to the TVP38/TMEM64 family.</text>
</comment>
<sequence>MIFRILFIGIIYGAILFTAYLYRTPIVDWLNQGGYDQLPFMFILAILFSTIPIVPFTIFAGIMGAKYGVWIGALINWTGSVGASIIFFILSRYFFVESFQRYIERYDKVQKVDQIVSQNAFIAILFTRMIPIIPTPIVNIYSGLSKMLFRHYFAATAIGQIPGMIVYAYLGNKLFTSLSAFFIGILIYIGFLLLIIPIYRLWKKSG</sequence>
<dbReference type="AlphaFoldDB" id="A0A1I0CGY8"/>
<keyword evidence="3 6" id="KW-0812">Transmembrane</keyword>
<feature type="transmembrane region" description="Helical" evidence="6">
    <location>
        <begin position="176"/>
        <end position="202"/>
    </location>
</feature>